<protein>
    <recommendedName>
        <fullName evidence="7">PHD-type domain-containing protein</fullName>
    </recommendedName>
</protein>
<comment type="caution">
    <text evidence="5">The sequence shown here is derived from an EMBL/GenBank/DDBJ whole genome shotgun (WGS) entry which is preliminary data.</text>
</comment>
<dbReference type="InterPro" id="IPR013083">
    <property type="entry name" value="Znf_RING/FYVE/PHD"/>
</dbReference>
<keyword evidence="1" id="KW-0479">Metal-binding</keyword>
<keyword evidence="2" id="KW-0863">Zinc-finger</keyword>
<evidence type="ECO:0008006" key="7">
    <source>
        <dbReference type="Google" id="ProtNLM"/>
    </source>
</evidence>
<dbReference type="EMBL" id="JACEEZ010006125">
    <property type="protein sequence ID" value="KAG0725012.1"/>
    <property type="molecule type" value="Genomic_DNA"/>
</dbReference>
<dbReference type="AlphaFoldDB" id="A0A8J5D0D9"/>
<evidence type="ECO:0000313" key="6">
    <source>
        <dbReference type="Proteomes" id="UP000770661"/>
    </source>
</evidence>
<organism evidence="5 6">
    <name type="scientific">Chionoecetes opilio</name>
    <name type="common">Atlantic snow crab</name>
    <name type="synonym">Cancer opilio</name>
    <dbReference type="NCBI Taxonomy" id="41210"/>
    <lineage>
        <taxon>Eukaryota</taxon>
        <taxon>Metazoa</taxon>
        <taxon>Ecdysozoa</taxon>
        <taxon>Arthropoda</taxon>
        <taxon>Crustacea</taxon>
        <taxon>Multicrustacea</taxon>
        <taxon>Malacostraca</taxon>
        <taxon>Eumalacostraca</taxon>
        <taxon>Eucarida</taxon>
        <taxon>Decapoda</taxon>
        <taxon>Pleocyemata</taxon>
        <taxon>Brachyura</taxon>
        <taxon>Eubrachyura</taxon>
        <taxon>Majoidea</taxon>
        <taxon>Majidae</taxon>
        <taxon>Chionoecetes</taxon>
    </lineage>
</organism>
<evidence type="ECO:0000313" key="5">
    <source>
        <dbReference type="EMBL" id="KAG0725012.1"/>
    </source>
</evidence>
<keyword evidence="3" id="KW-0862">Zinc</keyword>
<name>A0A8J5D0D9_CHIOP</name>
<evidence type="ECO:0000256" key="4">
    <source>
        <dbReference type="SAM" id="Coils"/>
    </source>
</evidence>
<gene>
    <name evidence="5" type="ORF">GWK47_039416</name>
</gene>
<evidence type="ECO:0000256" key="2">
    <source>
        <dbReference type="ARBA" id="ARBA00022771"/>
    </source>
</evidence>
<dbReference type="SUPFAM" id="SSF57903">
    <property type="entry name" value="FYVE/PHD zinc finger"/>
    <property type="match status" value="1"/>
</dbReference>
<evidence type="ECO:0000256" key="3">
    <source>
        <dbReference type="ARBA" id="ARBA00022833"/>
    </source>
</evidence>
<reference evidence="5" key="1">
    <citation type="submission" date="2020-07" db="EMBL/GenBank/DDBJ databases">
        <title>The High-quality genome of the commercially important snow crab, Chionoecetes opilio.</title>
        <authorList>
            <person name="Jeong J.-H."/>
            <person name="Ryu S."/>
        </authorList>
    </citation>
    <scope>NUCLEOTIDE SEQUENCE</scope>
    <source>
        <strain evidence="5">MADBK_172401_WGS</strain>
        <tissue evidence="5">Digestive gland</tissue>
    </source>
</reference>
<accession>A0A8J5D0D9</accession>
<dbReference type="OrthoDB" id="5989495at2759"/>
<feature type="coiled-coil region" evidence="4">
    <location>
        <begin position="127"/>
        <end position="208"/>
    </location>
</feature>
<dbReference type="PROSITE" id="PS01359">
    <property type="entry name" value="ZF_PHD_1"/>
    <property type="match status" value="1"/>
</dbReference>
<proteinExistence type="predicted"/>
<dbReference type="InterPro" id="IPR019786">
    <property type="entry name" value="Zinc_finger_PHD-type_CS"/>
</dbReference>
<dbReference type="PANTHER" id="PTHR37445">
    <property type="entry name" value="PROTEIN CBG24663"/>
    <property type="match status" value="1"/>
</dbReference>
<dbReference type="InterPro" id="IPR011011">
    <property type="entry name" value="Znf_FYVE_PHD"/>
</dbReference>
<dbReference type="Gene3D" id="3.30.40.10">
    <property type="entry name" value="Zinc/RING finger domain, C3HC4 (zinc finger)"/>
    <property type="match status" value="1"/>
</dbReference>
<keyword evidence="4" id="KW-0175">Coiled coil</keyword>
<keyword evidence="6" id="KW-1185">Reference proteome</keyword>
<dbReference type="GO" id="GO:0008270">
    <property type="term" value="F:zinc ion binding"/>
    <property type="evidence" value="ECO:0007669"/>
    <property type="project" value="UniProtKB-KW"/>
</dbReference>
<dbReference type="Proteomes" id="UP000770661">
    <property type="component" value="Unassembled WGS sequence"/>
</dbReference>
<evidence type="ECO:0000256" key="1">
    <source>
        <dbReference type="ARBA" id="ARBA00022723"/>
    </source>
</evidence>
<dbReference type="PANTHER" id="PTHR37445:SF3">
    <property type="entry name" value="ZINC FINGER PHD-TYPE DOMAIN-CONTAINING PROTEIN"/>
    <property type="match status" value="1"/>
</dbReference>
<sequence>MTDTGLRSARSWDYCKKCNYKGKLQEGVCKSCEDEARVKKFTCKHCKEKVGGKQKGLECGKCLVWHHIQCEDEEVETYEVLQRNNKKIYWICSVCNPQVKKSLKGDESEQEEIQKIRKELYESRETNKAVMKKMNEMQVQLNNGENRGNDQGDFEGELVAIKKMMEKQKEKLDEMEKRMDERDEELVRRVTERMNENLEEKEDKERRRKNVMMFNVEESEKEDVKEREKDDKEMCEYVFREKLGVEGVEVVKVYRLGTKSRGRERPMVACLSGVDLPVTLCGGSQILLGRTSVSFQFYYAPFLVRGPELEQNPVWGDRAFLGYMQGPSLV</sequence>